<evidence type="ECO:0000313" key="3">
    <source>
        <dbReference type="RefSeq" id="XP_022304355.1"/>
    </source>
</evidence>
<organism evidence="2 3">
    <name type="scientific">Crassostrea virginica</name>
    <name type="common">Eastern oyster</name>
    <dbReference type="NCBI Taxonomy" id="6565"/>
    <lineage>
        <taxon>Eukaryota</taxon>
        <taxon>Metazoa</taxon>
        <taxon>Spiralia</taxon>
        <taxon>Lophotrochozoa</taxon>
        <taxon>Mollusca</taxon>
        <taxon>Bivalvia</taxon>
        <taxon>Autobranchia</taxon>
        <taxon>Pteriomorphia</taxon>
        <taxon>Ostreida</taxon>
        <taxon>Ostreoidea</taxon>
        <taxon>Ostreidae</taxon>
        <taxon>Crassostrea</taxon>
    </lineage>
</organism>
<evidence type="ECO:0000259" key="1">
    <source>
        <dbReference type="Pfam" id="PF18738"/>
    </source>
</evidence>
<dbReference type="RefSeq" id="XP_022304355.1">
    <property type="nucleotide sequence ID" value="XM_022448647.1"/>
</dbReference>
<evidence type="ECO:0000313" key="2">
    <source>
        <dbReference type="Proteomes" id="UP000694844"/>
    </source>
</evidence>
<dbReference type="InterPro" id="IPR041249">
    <property type="entry name" value="HEPN_DZIP3"/>
</dbReference>
<dbReference type="Pfam" id="PF18738">
    <property type="entry name" value="HEPN_DZIP3"/>
    <property type="match status" value="1"/>
</dbReference>
<feature type="domain" description="DZIP3-like HEPN" evidence="1">
    <location>
        <begin position="1"/>
        <end position="103"/>
    </location>
</feature>
<protein>
    <submittedName>
        <fullName evidence="3">Uncharacterized protein LOC111111584</fullName>
    </submittedName>
</protein>
<dbReference type="GeneID" id="111111584"/>
<keyword evidence="2" id="KW-1185">Reference proteome</keyword>
<name>A0A8B8BM03_CRAVI</name>
<dbReference type="OrthoDB" id="5964200at2759"/>
<reference evidence="3" key="1">
    <citation type="submission" date="2025-08" db="UniProtKB">
        <authorList>
            <consortium name="RefSeq"/>
        </authorList>
    </citation>
    <scope>IDENTIFICATION</scope>
    <source>
        <tissue evidence="3">Whole sample</tissue>
    </source>
</reference>
<sequence length="164" mass="18846">MDISLLYILLRNFCGIQAHNKTWGNTPDSADRSVSANIERILMARNRCGHSTGGISNTEFNQVWSEVRAAVVDLDKTLGIGNKYQVVVDFILNDTMDPTRDRHFRDQLLKQITETENIKKDVHSLKSSQQKINERNIPLNIQEFEKNLSYRSMLQSSKRPVKVQ</sequence>
<accession>A0A8B8BM03</accession>
<dbReference type="KEGG" id="cvn:111111584"/>
<dbReference type="Proteomes" id="UP000694844">
    <property type="component" value="Chromosome 9"/>
</dbReference>
<proteinExistence type="predicted"/>
<gene>
    <name evidence="3" type="primary">LOC111111584</name>
</gene>
<dbReference type="AlphaFoldDB" id="A0A8B8BM03"/>